<evidence type="ECO:0000259" key="7">
    <source>
        <dbReference type="Pfam" id="PF00171"/>
    </source>
</evidence>
<dbReference type="InterPro" id="IPR016162">
    <property type="entry name" value="Ald_DH_N"/>
</dbReference>
<dbReference type="STRING" id="212818.A0A0D1X572"/>
<proteinExistence type="inferred from homology"/>
<dbReference type="PANTHER" id="PTHR11699">
    <property type="entry name" value="ALDEHYDE DEHYDROGENASE-RELATED"/>
    <property type="match status" value="1"/>
</dbReference>
<dbReference type="EMBL" id="KN847520">
    <property type="protein sequence ID" value="KIV96950.1"/>
    <property type="molecule type" value="Genomic_DNA"/>
</dbReference>
<dbReference type="InterPro" id="IPR029510">
    <property type="entry name" value="Ald_DH_CS_GLU"/>
</dbReference>
<dbReference type="GO" id="GO:0004029">
    <property type="term" value="F:aldehyde dehydrogenase (NAD+) activity"/>
    <property type="evidence" value="ECO:0007669"/>
    <property type="project" value="UniProtKB-EC"/>
</dbReference>
<dbReference type="InterPro" id="IPR016160">
    <property type="entry name" value="Ald_DH_CS_CYS"/>
</dbReference>
<keyword evidence="9" id="KW-1185">Reference proteome</keyword>
<reference evidence="8 9" key="1">
    <citation type="submission" date="2015-01" db="EMBL/GenBank/DDBJ databases">
        <title>The Genome Sequence of Exophiala mesophila CBS40295.</title>
        <authorList>
            <consortium name="The Broad Institute Genomics Platform"/>
            <person name="Cuomo C."/>
            <person name="de Hoog S."/>
            <person name="Gorbushina A."/>
            <person name="Stielow B."/>
            <person name="Teixiera M."/>
            <person name="Abouelleil A."/>
            <person name="Chapman S.B."/>
            <person name="Priest M."/>
            <person name="Young S.K."/>
            <person name="Wortman J."/>
            <person name="Nusbaum C."/>
            <person name="Birren B."/>
        </authorList>
    </citation>
    <scope>NUCLEOTIDE SEQUENCE [LARGE SCALE GENOMIC DNA]</scope>
    <source>
        <strain evidence="8 9">CBS 40295</strain>
    </source>
</reference>
<dbReference type="Proteomes" id="UP000054302">
    <property type="component" value="Unassembled WGS sequence"/>
</dbReference>
<dbReference type="InterPro" id="IPR016161">
    <property type="entry name" value="Ald_DH/histidinol_DH"/>
</dbReference>
<dbReference type="Gene3D" id="3.40.309.10">
    <property type="entry name" value="Aldehyde Dehydrogenase, Chain A, domain 2"/>
    <property type="match status" value="1"/>
</dbReference>
<dbReference type="PROSITE" id="PS00070">
    <property type="entry name" value="ALDEHYDE_DEHYDR_CYS"/>
    <property type="match status" value="1"/>
</dbReference>
<dbReference type="VEuPathDB" id="FungiDB:PV10_00760"/>
<dbReference type="PROSITE" id="PS00687">
    <property type="entry name" value="ALDEHYDE_DEHYDR_GLU"/>
    <property type="match status" value="1"/>
</dbReference>
<organism evidence="8 9">
    <name type="scientific">Exophiala mesophila</name>
    <name type="common">Black yeast-like fungus</name>
    <dbReference type="NCBI Taxonomy" id="212818"/>
    <lineage>
        <taxon>Eukaryota</taxon>
        <taxon>Fungi</taxon>
        <taxon>Dikarya</taxon>
        <taxon>Ascomycota</taxon>
        <taxon>Pezizomycotina</taxon>
        <taxon>Eurotiomycetes</taxon>
        <taxon>Chaetothyriomycetidae</taxon>
        <taxon>Chaetothyriales</taxon>
        <taxon>Herpotrichiellaceae</taxon>
        <taxon>Exophiala</taxon>
    </lineage>
</organism>
<dbReference type="InterPro" id="IPR016163">
    <property type="entry name" value="Ald_DH_C"/>
</dbReference>
<dbReference type="RefSeq" id="XP_016228524.1">
    <property type="nucleotide sequence ID" value="XM_016364875.1"/>
</dbReference>
<evidence type="ECO:0000256" key="5">
    <source>
        <dbReference type="PROSITE-ProRule" id="PRU10007"/>
    </source>
</evidence>
<feature type="domain" description="Aldehyde dehydrogenase" evidence="7">
    <location>
        <begin position="23"/>
        <end position="485"/>
    </location>
</feature>
<dbReference type="FunFam" id="3.40.605.10:FF:000007">
    <property type="entry name" value="NAD/NADP-dependent betaine aldehyde dehydrogenase"/>
    <property type="match status" value="1"/>
</dbReference>
<dbReference type="HOGENOM" id="CLU_005391_0_1_1"/>
<dbReference type="AlphaFoldDB" id="A0A0D1X572"/>
<dbReference type="Gene3D" id="3.40.605.10">
    <property type="entry name" value="Aldehyde Dehydrogenase, Chain A, domain 1"/>
    <property type="match status" value="1"/>
</dbReference>
<comment type="similarity">
    <text evidence="1 6">Belongs to the aldehyde dehydrogenase family.</text>
</comment>
<dbReference type="GeneID" id="27318605"/>
<evidence type="ECO:0000256" key="3">
    <source>
        <dbReference type="ARBA" id="ARBA00024226"/>
    </source>
</evidence>
<dbReference type="InterPro" id="IPR015590">
    <property type="entry name" value="Aldehyde_DH_dom"/>
</dbReference>
<comment type="catalytic activity">
    <reaction evidence="4">
        <text>an aldehyde + NAD(+) + H2O = a carboxylate + NADH + 2 H(+)</text>
        <dbReference type="Rhea" id="RHEA:16185"/>
        <dbReference type="ChEBI" id="CHEBI:15377"/>
        <dbReference type="ChEBI" id="CHEBI:15378"/>
        <dbReference type="ChEBI" id="CHEBI:17478"/>
        <dbReference type="ChEBI" id="CHEBI:29067"/>
        <dbReference type="ChEBI" id="CHEBI:57540"/>
        <dbReference type="ChEBI" id="CHEBI:57945"/>
        <dbReference type="EC" id="1.2.1.3"/>
    </reaction>
</comment>
<dbReference type="FunFam" id="3.40.309.10:FF:000049">
    <property type="entry name" value="Aldehyde dehydrogenase"/>
    <property type="match status" value="1"/>
</dbReference>
<dbReference type="OrthoDB" id="310895at2759"/>
<sequence>MGSISTSKLDPKKFTKLYLNGEYVDAKSMDTYSLKNPKDNSVVLEGIPIAGSEDIDLAVRYAQAAYDGPWRTFSAIQRTECFNRLAALMEEQLIPILSLDSLTSGNPVSIIPTREKTYIKNAILYYAGWTDKQKGDYLPADDGFVKLVRHEPLGVCAAVNPFNAPVATFIFKAAPALATGNVLIVKPSEKTPLGSLALAPLFEQAGFPKGVIQVVTGAGETGALLSSHMSIRKISFTGSIPTGKKIQVAAAQSNLKRVTLELGGKSPALVFDDCNLENAVTWTINAILARSGQVCVAATRVYVQKSISQAFIDKYVEKMKAAANDLGDPQDDSVKLGPLVDQSQFERVKGMIERGKNEAELVVGGVQHGDTGCFIEPTVFLNPKADAEIYKKEIFGPVSIVKTFETEEEVLKLANDTEYGLMSGVFTKDITRALRVSSILDSGVVGINCISYMNMQSPFGGKKQSGLGREMGEYALRSFTEPKTVLINMNA</sequence>
<gene>
    <name evidence="8" type="ORF">PV10_00760</name>
</gene>
<accession>A0A0D1X572</accession>
<feature type="active site" evidence="5">
    <location>
        <position position="261"/>
    </location>
</feature>
<dbReference type="SUPFAM" id="SSF53720">
    <property type="entry name" value="ALDH-like"/>
    <property type="match status" value="1"/>
</dbReference>
<evidence type="ECO:0000256" key="2">
    <source>
        <dbReference type="ARBA" id="ARBA00023002"/>
    </source>
</evidence>
<keyword evidence="2 6" id="KW-0560">Oxidoreductase</keyword>
<dbReference type="OMA" id="ESAQLDW"/>
<protein>
    <recommendedName>
        <fullName evidence="3">aldehyde dehydrogenase (NAD(+))</fullName>
        <ecNumber evidence="3">1.2.1.3</ecNumber>
    </recommendedName>
</protein>
<evidence type="ECO:0000256" key="6">
    <source>
        <dbReference type="RuleBase" id="RU003345"/>
    </source>
</evidence>
<evidence type="ECO:0000313" key="8">
    <source>
        <dbReference type="EMBL" id="KIV96950.1"/>
    </source>
</evidence>
<name>A0A0D1X572_EXOME</name>
<evidence type="ECO:0000256" key="1">
    <source>
        <dbReference type="ARBA" id="ARBA00009986"/>
    </source>
</evidence>
<evidence type="ECO:0000313" key="9">
    <source>
        <dbReference type="Proteomes" id="UP000054302"/>
    </source>
</evidence>
<dbReference type="EC" id="1.2.1.3" evidence="3"/>
<dbReference type="Pfam" id="PF00171">
    <property type="entry name" value="Aldedh"/>
    <property type="match status" value="1"/>
</dbReference>
<evidence type="ECO:0000256" key="4">
    <source>
        <dbReference type="ARBA" id="ARBA00049194"/>
    </source>
</evidence>